<gene>
    <name evidence="1" type="ORF">GALMADRAFT_81039</name>
</gene>
<accession>A0A067SHW6</accession>
<name>A0A067SHW6_GALM3</name>
<protein>
    <submittedName>
        <fullName evidence="1">Uncharacterized protein</fullName>
    </submittedName>
</protein>
<evidence type="ECO:0000313" key="1">
    <source>
        <dbReference type="EMBL" id="KDR66363.1"/>
    </source>
</evidence>
<keyword evidence="2" id="KW-1185">Reference proteome</keyword>
<feature type="non-terminal residue" evidence="1">
    <location>
        <position position="1"/>
    </location>
</feature>
<proteinExistence type="predicted"/>
<organism evidence="1 2">
    <name type="scientific">Galerina marginata (strain CBS 339.88)</name>
    <dbReference type="NCBI Taxonomy" id="685588"/>
    <lineage>
        <taxon>Eukaryota</taxon>
        <taxon>Fungi</taxon>
        <taxon>Dikarya</taxon>
        <taxon>Basidiomycota</taxon>
        <taxon>Agaricomycotina</taxon>
        <taxon>Agaricomycetes</taxon>
        <taxon>Agaricomycetidae</taxon>
        <taxon>Agaricales</taxon>
        <taxon>Agaricineae</taxon>
        <taxon>Strophariaceae</taxon>
        <taxon>Galerina</taxon>
    </lineage>
</organism>
<evidence type="ECO:0000313" key="2">
    <source>
        <dbReference type="Proteomes" id="UP000027222"/>
    </source>
</evidence>
<dbReference type="AlphaFoldDB" id="A0A067SHW6"/>
<dbReference type="EMBL" id="KL142424">
    <property type="protein sequence ID" value="KDR66363.1"/>
    <property type="molecule type" value="Genomic_DNA"/>
</dbReference>
<dbReference type="Proteomes" id="UP000027222">
    <property type="component" value="Unassembled WGS sequence"/>
</dbReference>
<sequence>YAVRGIPFRRGYLLHGVLGSSKSSLYPRPRRVAAARHIPRLPLCLLGVQQHAYGAPWTPACAVRVAAGGRRPLAR</sequence>
<dbReference type="HOGENOM" id="CLU_2677735_0_0_1"/>
<reference evidence="2" key="1">
    <citation type="journal article" date="2014" name="Proc. Natl. Acad. Sci. U.S.A.">
        <title>Extensive sampling of basidiomycete genomes demonstrates inadequacy of the white-rot/brown-rot paradigm for wood decay fungi.</title>
        <authorList>
            <person name="Riley R."/>
            <person name="Salamov A.A."/>
            <person name="Brown D.W."/>
            <person name="Nagy L.G."/>
            <person name="Floudas D."/>
            <person name="Held B.W."/>
            <person name="Levasseur A."/>
            <person name="Lombard V."/>
            <person name="Morin E."/>
            <person name="Otillar R."/>
            <person name="Lindquist E.A."/>
            <person name="Sun H."/>
            <person name="LaButti K.M."/>
            <person name="Schmutz J."/>
            <person name="Jabbour D."/>
            <person name="Luo H."/>
            <person name="Baker S.E."/>
            <person name="Pisabarro A.G."/>
            <person name="Walton J.D."/>
            <person name="Blanchette R.A."/>
            <person name="Henrissat B."/>
            <person name="Martin F."/>
            <person name="Cullen D."/>
            <person name="Hibbett D.S."/>
            <person name="Grigoriev I.V."/>
        </authorList>
    </citation>
    <scope>NUCLEOTIDE SEQUENCE [LARGE SCALE GENOMIC DNA]</scope>
    <source>
        <strain evidence="2">CBS 339.88</strain>
    </source>
</reference>